<feature type="compositionally biased region" description="Basic and acidic residues" evidence="1">
    <location>
        <begin position="863"/>
        <end position="873"/>
    </location>
</feature>
<dbReference type="InterPro" id="IPR000477">
    <property type="entry name" value="RT_dom"/>
</dbReference>
<feature type="domain" description="Reverse transcriptase" evidence="2">
    <location>
        <begin position="324"/>
        <end position="621"/>
    </location>
</feature>
<accession>A0A1M2V943</accession>
<evidence type="ECO:0000313" key="3">
    <source>
        <dbReference type="EMBL" id="OJT04059.1"/>
    </source>
</evidence>
<dbReference type="Pfam" id="PF00078">
    <property type="entry name" value="RVT_1"/>
    <property type="match status" value="1"/>
</dbReference>
<organism evidence="3 4">
    <name type="scientific">Trametes pubescens</name>
    <name type="common">White-rot fungus</name>
    <dbReference type="NCBI Taxonomy" id="154538"/>
    <lineage>
        <taxon>Eukaryota</taxon>
        <taxon>Fungi</taxon>
        <taxon>Dikarya</taxon>
        <taxon>Basidiomycota</taxon>
        <taxon>Agaricomycotina</taxon>
        <taxon>Agaricomycetes</taxon>
        <taxon>Polyporales</taxon>
        <taxon>Polyporaceae</taxon>
        <taxon>Trametes</taxon>
    </lineage>
</organism>
<proteinExistence type="predicted"/>
<dbReference type="SUPFAM" id="SSF56672">
    <property type="entry name" value="DNA/RNA polymerases"/>
    <property type="match status" value="1"/>
</dbReference>
<dbReference type="Proteomes" id="UP000184267">
    <property type="component" value="Unassembled WGS sequence"/>
</dbReference>
<evidence type="ECO:0000259" key="2">
    <source>
        <dbReference type="PROSITE" id="PS50878"/>
    </source>
</evidence>
<feature type="region of interest" description="Disordered" evidence="1">
    <location>
        <begin position="146"/>
        <end position="169"/>
    </location>
</feature>
<evidence type="ECO:0000313" key="4">
    <source>
        <dbReference type="Proteomes" id="UP000184267"/>
    </source>
</evidence>
<dbReference type="EMBL" id="MNAD01001562">
    <property type="protein sequence ID" value="OJT04059.1"/>
    <property type="molecule type" value="Genomic_DNA"/>
</dbReference>
<evidence type="ECO:0000256" key="1">
    <source>
        <dbReference type="SAM" id="MobiDB-lite"/>
    </source>
</evidence>
<dbReference type="PROSITE" id="PS50878">
    <property type="entry name" value="RT_POL"/>
    <property type="match status" value="1"/>
</dbReference>
<comment type="caution">
    <text evidence="3">The sequence shown here is derived from an EMBL/GenBank/DDBJ whole genome shotgun (WGS) entry which is preliminary data.</text>
</comment>
<dbReference type="CDD" id="cd01650">
    <property type="entry name" value="RT_nLTR_like"/>
    <property type="match status" value="1"/>
</dbReference>
<dbReference type="AlphaFoldDB" id="A0A1M2V943"/>
<dbReference type="PANTHER" id="PTHR19446">
    <property type="entry name" value="REVERSE TRANSCRIPTASES"/>
    <property type="match status" value="1"/>
</dbReference>
<sequence length="873" mass="99342">MIERCRERIVNHSSWDMADKEMENEPEDLPEHLDALNNHFTTAFGVACSTTNVRTMVGENKPGSHLPRRLKKLQAKLMLYQTLYANAVADHTKLEGKYRALLCRTEKTFSRKTKEWKAERDKKSYAEIADCIAACDMKRAWSKVKERSNPLNSTGFNEPMRPSQPLRDKNGKLWTDPTGVQDVLKSHYQSLLQDCKPERTTEPLPPSEEEWDDEDAWRRSFGKEWPDILGPDPEEPLEGINESLEWPEVIAAIRAMNGGTAPGLDWLHIDVFKGMVREECMAALLNRDPLFVRRDHIQIDLPRKDLPTTPQTKMGKWTFKVLSEVWDTGSVPERWHENVIVSLYKAGDPELPNNYRGVTLISVLEKILTGVMLARLETAVEKTGNLGLTQAGFRKGEEAISQVVALADILRRRHLDKRKTYGLFVDFKKAYDKVPHALLWVCLRRAGIQGNMLEMIQSLYRSTKVSVRAGGGRSQAFALKRGLRQGCLLSPLLFAIFISGMYLSCHTYGVSVSARMSRVAQYERGQDMREVKGLLYADDALSLFSSFTDMKDWAQNLWRWGKHVGMELGFEKCGFIVWDPDNRGGVPGQETIAVGWKDSSRMTPEGYISRVRKYKYLGVVVDEFLPTARNTGVPKAENTELGHARLLATKGRKALFVMRPLLVDPGCPTALKTSIIRTFIISRMTYGLELIGFRKDHVQPQEKVLLTAAKWAVGRRGSAVINGKVLLYDLALPTMEEVANAARTRLWAKASRKTKGLKTYLGLFAKYLYPSQFDTWTSGTQKQVKRLLTYLDDNTLEKWKEEYYDIAEDEPESMWAGIDDFEVSKYIPEWVLRGRSFEMHVRSNRYLQELQGSGGADGGPEVDDVRLQDLREP</sequence>
<feature type="region of interest" description="Disordered" evidence="1">
    <location>
        <begin position="850"/>
        <end position="873"/>
    </location>
</feature>
<dbReference type="STRING" id="154538.A0A1M2V943"/>
<dbReference type="InterPro" id="IPR043502">
    <property type="entry name" value="DNA/RNA_pol_sf"/>
</dbReference>
<reference evidence="3 4" key="1">
    <citation type="submission" date="2016-10" db="EMBL/GenBank/DDBJ databases">
        <title>Genome sequence of the basidiomycete white-rot fungus Trametes pubescens.</title>
        <authorList>
            <person name="Makela M.R."/>
            <person name="Granchi Z."/>
            <person name="Peng M."/>
            <person name="De Vries R.P."/>
            <person name="Grigoriev I."/>
            <person name="Riley R."/>
            <person name="Hilden K."/>
        </authorList>
    </citation>
    <scope>NUCLEOTIDE SEQUENCE [LARGE SCALE GENOMIC DNA]</scope>
    <source>
        <strain evidence="3 4">FBCC735</strain>
    </source>
</reference>
<keyword evidence="4" id="KW-1185">Reference proteome</keyword>
<gene>
    <name evidence="3" type="ORF">TRAPUB_5254</name>
</gene>
<name>A0A1M2V943_TRAPU</name>
<protein>
    <submittedName>
        <fullName evidence="3">LINE-1 retrotransposable element ORF2 protein</fullName>
    </submittedName>
</protein>
<dbReference type="OrthoDB" id="2742885at2759"/>